<name>A0A1H1A6M8_9ACTN</name>
<dbReference type="InterPro" id="IPR001387">
    <property type="entry name" value="Cro/C1-type_HTH"/>
</dbReference>
<dbReference type="STRING" id="47312.SAMN04489765_0077"/>
<dbReference type="PROSITE" id="PS50943">
    <property type="entry name" value="HTH_CROC1"/>
    <property type="match status" value="1"/>
</dbReference>
<dbReference type="RefSeq" id="WP_139184102.1">
    <property type="nucleotide sequence ID" value="NZ_FNLF01000002.1"/>
</dbReference>
<dbReference type="GO" id="GO:0003677">
    <property type="term" value="F:DNA binding"/>
    <property type="evidence" value="ECO:0007669"/>
    <property type="project" value="InterPro"/>
</dbReference>
<evidence type="ECO:0000259" key="1">
    <source>
        <dbReference type="PROSITE" id="PS50943"/>
    </source>
</evidence>
<reference evidence="3" key="1">
    <citation type="submission" date="2016-10" db="EMBL/GenBank/DDBJ databases">
        <authorList>
            <person name="Varghese N."/>
            <person name="Submissions S."/>
        </authorList>
    </citation>
    <scope>NUCLEOTIDE SEQUENCE [LARGE SCALE GENOMIC DNA]</scope>
    <source>
        <strain evidence="3">DSM 44142</strain>
    </source>
</reference>
<proteinExistence type="predicted"/>
<sequence>MARVVQREFSARQFRALLDEFELSTAELARRSGVSVSSISKWQREGRKSQTTPQVDVLWTAVAAIAAVAIASGRGEYAEQTAIEVTDRLMERVIVVPAERRELADWRALRGFVQPDLAQRAEVSTSLLSLLERGAATLTDEVADRLAAVLRVSPDEVRRAWLRTKTRP</sequence>
<evidence type="ECO:0000313" key="3">
    <source>
        <dbReference type="Proteomes" id="UP000183053"/>
    </source>
</evidence>
<dbReference type="AlphaFoldDB" id="A0A1H1A6M8"/>
<dbReference type="Pfam" id="PF13560">
    <property type="entry name" value="HTH_31"/>
    <property type="match status" value="1"/>
</dbReference>
<dbReference type="SUPFAM" id="SSF47413">
    <property type="entry name" value="lambda repressor-like DNA-binding domains"/>
    <property type="match status" value="2"/>
</dbReference>
<gene>
    <name evidence="2" type="ORF">SAMN04489765_0077</name>
</gene>
<evidence type="ECO:0000313" key="2">
    <source>
        <dbReference type="EMBL" id="SDQ35317.1"/>
    </source>
</evidence>
<dbReference type="Gene3D" id="1.10.260.40">
    <property type="entry name" value="lambda repressor-like DNA-binding domains"/>
    <property type="match status" value="2"/>
</dbReference>
<dbReference type="SMART" id="SM00530">
    <property type="entry name" value="HTH_XRE"/>
    <property type="match status" value="2"/>
</dbReference>
<protein>
    <submittedName>
        <fullName evidence="2">Helix-turn-helix domain-containing protein</fullName>
    </submittedName>
</protein>
<dbReference type="EMBL" id="FNLF01000002">
    <property type="protein sequence ID" value="SDQ35317.1"/>
    <property type="molecule type" value="Genomic_DNA"/>
</dbReference>
<dbReference type="CDD" id="cd00093">
    <property type="entry name" value="HTH_XRE"/>
    <property type="match status" value="2"/>
</dbReference>
<feature type="domain" description="HTH cro/C1-type" evidence="1">
    <location>
        <begin position="103"/>
        <end position="157"/>
    </location>
</feature>
<dbReference type="InterPro" id="IPR010982">
    <property type="entry name" value="Lambda_DNA-bd_dom_sf"/>
</dbReference>
<accession>A0A1H1A6M8</accession>
<dbReference type="Proteomes" id="UP000183053">
    <property type="component" value="Unassembled WGS sequence"/>
</dbReference>
<organism evidence="2 3">
    <name type="scientific">Tsukamurella pulmonis</name>
    <dbReference type="NCBI Taxonomy" id="47312"/>
    <lineage>
        <taxon>Bacteria</taxon>
        <taxon>Bacillati</taxon>
        <taxon>Actinomycetota</taxon>
        <taxon>Actinomycetes</taxon>
        <taxon>Mycobacteriales</taxon>
        <taxon>Tsukamurellaceae</taxon>
        <taxon>Tsukamurella</taxon>
    </lineage>
</organism>
<keyword evidence="3" id="KW-1185">Reference proteome</keyword>
<dbReference type="OrthoDB" id="4724865at2"/>